<dbReference type="AlphaFoldDB" id="A0A075HE11"/>
<dbReference type="InterPro" id="IPR001623">
    <property type="entry name" value="DnaJ_domain"/>
</dbReference>
<dbReference type="InterPro" id="IPR050817">
    <property type="entry name" value="DjlA_DnaK_co-chaperone"/>
</dbReference>
<gene>
    <name evidence="3" type="primary">dnaJ</name>
</gene>
<dbReference type="SMART" id="SM00271">
    <property type="entry name" value="DnaJ"/>
    <property type="match status" value="1"/>
</dbReference>
<keyword evidence="1" id="KW-0812">Transmembrane</keyword>
<name>A0A075HE11_9ARCH</name>
<evidence type="ECO:0000256" key="1">
    <source>
        <dbReference type="SAM" id="Phobius"/>
    </source>
</evidence>
<proteinExistence type="predicted"/>
<accession>A0A075HE11</accession>
<dbReference type="SUPFAM" id="SSF46565">
    <property type="entry name" value="Chaperone J-domain"/>
    <property type="match status" value="1"/>
</dbReference>
<dbReference type="EMBL" id="KF900938">
    <property type="protein sequence ID" value="AIF12148.1"/>
    <property type="molecule type" value="Genomic_DNA"/>
</dbReference>
<keyword evidence="1" id="KW-0472">Membrane</keyword>
<dbReference type="PRINTS" id="PR00625">
    <property type="entry name" value="JDOMAIN"/>
</dbReference>
<keyword evidence="3" id="KW-0346">Stress response</keyword>
<dbReference type="PROSITE" id="PS50076">
    <property type="entry name" value="DNAJ_2"/>
    <property type="match status" value="1"/>
</dbReference>
<evidence type="ECO:0000313" key="3">
    <source>
        <dbReference type="EMBL" id="AIF12148.1"/>
    </source>
</evidence>
<organism evidence="3">
    <name type="scientific">uncultured marine thaumarchaeote KM3_54_G03</name>
    <dbReference type="NCBI Taxonomy" id="1456192"/>
    <lineage>
        <taxon>Archaea</taxon>
        <taxon>Nitrososphaerota</taxon>
        <taxon>environmental samples</taxon>
    </lineage>
</organism>
<dbReference type="CDD" id="cd06257">
    <property type="entry name" value="DnaJ"/>
    <property type="match status" value="1"/>
</dbReference>
<protein>
    <submittedName>
        <fullName evidence="3">Heat shock protein DnaJ domain-containing protein (DnaJ)</fullName>
    </submittedName>
</protein>
<keyword evidence="1" id="KW-1133">Transmembrane helix</keyword>
<dbReference type="Gene3D" id="1.10.287.110">
    <property type="entry name" value="DnaJ domain"/>
    <property type="match status" value="1"/>
</dbReference>
<feature type="transmembrane region" description="Helical" evidence="1">
    <location>
        <begin position="126"/>
        <end position="144"/>
    </location>
</feature>
<dbReference type="InterPro" id="IPR036869">
    <property type="entry name" value="J_dom_sf"/>
</dbReference>
<dbReference type="Pfam" id="PF00226">
    <property type="entry name" value="DnaJ"/>
    <property type="match status" value="1"/>
</dbReference>
<feature type="domain" description="J" evidence="2">
    <location>
        <begin position="206"/>
        <end position="270"/>
    </location>
</feature>
<reference evidence="3" key="1">
    <citation type="journal article" date="2014" name="Genome Biol. Evol.">
        <title>Pangenome evidence for extensive interdomain horizontal transfer affecting lineage core and shell genes in uncultured planktonic thaumarchaeota and euryarchaeota.</title>
        <authorList>
            <person name="Deschamps P."/>
            <person name="Zivanovic Y."/>
            <person name="Moreira D."/>
            <person name="Rodriguez-Valera F."/>
            <person name="Lopez-Garcia P."/>
        </authorList>
    </citation>
    <scope>NUCLEOTIDE SEQUENCE</scope>
</reference>
<dbReference type="PANTHER" id="PTHR24074">
    <property type="entry name" value="CO-CHAPERONE PROTEIN DJLA"/>
    <property type="match status" value="1"/>
</dbReference>
<evidence type="ECO:0000259" key="2">
    <source>
        <dbReference type="PROSITE" id="PS50076"/>
    </source>
</evidence>
<sequence>MIPFLLFLPLDVLADSVIISVDLPIYTNADVVTIYGNISNETLFQVTITSHEKIIVVDEEIIITPGDFTHNVILGNYTLDKNGMYNISVSYGNSVVENQFFYHTGQNVNSVDVSNGNYGISESDQVIVFSIAGAVIVGVLVFLARGTIFRKKTEYDKEDWASQKNRDYEKYHSEWMSDEVKSGRREKTKFSDEEFRKSLLENDVPDYYAILEVNKTANQSEIKNQFRTLAKKWHPDKKQDTHAEKKMAQINMAYDVLSNPKHRKMYDLYYHKK</sequence>